<reference evidence="1 2" key="1">
    <citation type="journal article" date="2019" name="Sci. Rep.">
        <title>Orb-weaving spider Araneus ventricosus genome elucidates the spidroin gene catalogue.</title>
        <authorList>
            <person name="Kono N."/>
            <person name="Nakamura H."/>
            <person name="Ohtoshi R."/>
            <person name="Moran D.A.P."/>
            <person name="Shinohara A."/>
            <person name="Yoshida Y."/>
            <person name="Fujiwara M."/>
            <person name="Mori M."/>
            <person name="Tomita M."/>
            <person name="Arakawa K."/>
        </authorList>
    </citation>
    <scope>NUCLEOTIDE SEQUENCE [LARGE SCALE GENOMIC DNA]</scope>
</reference>
<sequence>ENSSTYEIVDRGAVSQNAAFHRAGANDLSLLCWPEKSPDLTPCDFFLWGFVKDKAFMPPLPQDLQELKQRITNVLNALTRDLLLRVWQELDYRIGICHVTGGARIEHL</sequence>
<dbReference type="OrthoDB" id="6435261at2759"/>
<dbReference type="PANTHER" id="PTHR47326:SF1">
    <property type="entry name" value="HTH PSQ-TYPE DOMAIN-CONTAINING PROTEIN"/>
    <property type="match status" value="1"/>
</dbReference>
<protein>
    <submittedName>
        <fullName evidence="1">Uncharacterized protein</fullName>
    </submittedName>
</protein>
<evidence type="ECO:0000313" key="1">
    <source>
        <dbReference type="EMBL" id="GBN30129.1"/>
    </source>
</evidence>
<proteinExistence type="predicted"/>
<dbReference type="Gene3D" id="3.30.420.10">
    <property type="entry name" value="Ribonuclease H-like superfamily/Ribonuclease H"/>
    <property type="match status" value="1"/>
</dbReference>
<gene>
    <name evidence="1" type="ORF">AVEN_270072-2_1</name>
</gene>
<organism evidence="1 2">
    <name type="scientific">Araneus ventricosus</name>
    <name type="common">Orbweaver spider</name>
    <name type="synonym">Epeira ventricosa</name>
    <dbReference type="NCBI Taxonomy" id="182803"/>
    <lineage>
        <taxon>Eukaryota</taxon>
        <taxon>Metazoa</taxon>
        <taxon>Ecdysozoa</taxon>
        <taxon>Arthropoda</taxon>
        <taxon>Chelicerata</taxon>
        <taxon>Arachnida</taxon>
        <taxon>Araneae</taxon>
        <taxon>Araneomorphae</taxon>
        <taxon>Entelegynae</taxon>
        <taxon>Araneoidea</taxon>
        <taxon>Araneidae</taxon>
        <taxon>Araneus</taxon>
    </lineage>
</organism>
<evidence type="ECO:0000313" key="2">
    <source>
        <dbReference type="Proteomes" id="UP000499080"/>
    </source>
</evidence>
<feature type="non-terminal residue" evidence="1">
    <location>
        <position position="1"/>
    </location>
</feature>
<accession>A0A4Y2MUE0</accession>
<dbReference type="PANTHER" id="PTHR47326">
    <property type="entry name" value="TRANSPOSABLE ELEMENT TC3 TRANSPOSASE-LIKE PROTEIN"/>
    <property type="match status" value="1"/>
</dbReference>
<dbReference type="GO" id="GO:0003676">
    <property type="term" value="F:nucleic acid binding"/>
    <property type="evidence" value="ECO:0007669"/>
    <property type="project" value="InterPro"/>
</dbReference>
<comment type="caution">
    <text evidence="1">The sequence shown here is derived from an EMBL/GenBank/DDBJ whole genome shotgun (WGS) entry which is preliminary data.</text>
</comment>
<keyword evidence="2" id="KW-1185">Reference proteome</keyword>
<dbReference type="InterPro" id="IPR036397">
    <property type="entry name" value="RNaseH_sf"/>
</dbReference>
<dbReference type="AlphaFoldDB" id="A0A4Y2MUE0"/>
<dbReference type="EMBL" id="BGPR01007871">
    <property type="protein sequence ID" value="GBN30129.1"/>
    <property type="molecule type" value="Genomic_DNA"/>
</dbReference>
<dbReference type="Proteomes" id="UP000499080">
    <property type="component" value="Unassembled WGS sequence"/>
</dbReference>
<name>A0A4Y2MUE0_ARAVE</name>